<evidence type="ECO:0000313" key="4">
    <source>
        <dbReference type="EMBL" id="QDT15565.1"/>
    </source>
</evidence>
<feature type="transmembrane region" description="Helical" evidence="2">
    <location>
        <begin position="31"/>
        <end position="54"/>
    </location>
</feature>
<sequence length="368" mass="38764">MKSYPGVDPATVEPLPCPPVPEKPERKELSWLLRLGLSFLALFLCCGLLTPWLLGVLELPGRLLFGWIPFLARTLPQVSVDPVGVATFAALLAGLAAAVHVLGRWGLPGDNGAGAGRGWGWRSTAASCGLVVSLFAAGVAATGAGHQIGWLVNSPVPLFSREGPGRRSQAQNNLKQIGLALHNYHAQHGRFPAGGTFGPTGRGEHGWATRLLPHLDEAALAERVRWDEPWDAPANREPFAKPLPPFASPYPGLPTEDADGYALAHYAGNARVLTDKVGLSFLDVRDGMTQTLLAGEVADGFLPWAHPANARDPAVGLNIRGGFGSTRDSGVILVLMANGSVTTMSETIDPAVLKALATPAGGETVPEY</sequence>
<dbReference type="OrthoDB" id="285651at2"/>
<protein>
    <recommendedName>
        <fullName evidence="3">DUF1559 domain-containing protein</fullName>
    </recommendedName>
</protein>
<reference evidence="4 5" key="1">
    <citation type="submission" date="2019-02" db="EMBL/GenBank/DDBJ databases">
        <title>Deep-cultivation of Planctomycetes and their phenomic and genomic characterization uncovers novel biology.</title>
        <authorList>
            <person name="Wiegand S."/>
            <person name="Jogler M."/>
            <person name="Boedeker C."/>
            <person name="Pinto D."/>
            <person name="Vollmers J."/>
            <person name="Rivas-Marin E."/>
            <person name="Kohn T."/>
            <person name="Peeters S.H."/>
            <person name="Heuer A."/>
            <person name="Rast P."/>
            <person name="Oberbeckmann S."/>
            <person name="Bunk B."/>
            <person name="Jeske O."/>
            <person name="Meyerdierks A."/>
            <person name="Storesund J.E."/>
            <person name="Kallscheuer N."/>
            <person name="Luecker S."/>
            <person name="Lage O.M."/>
            <person name="Pohl T."/>
            <person name="Merkel B.J."/>
            <person name="Hornburger P."/>
            <person name="Mueller R.-W."/>
            <person name="Bruemmer F."/>
            <person name="Labrenz M."/>
            <person name="Spormann A.M."/>
            <person name="Op den Camp H."/>
            <person name="Overmann J."/>
            <person name="Amann R."/>
            <person name="Jetten M.S.M."/>
            <person name="Mascher T."/>
            <person name="Medema M.H."/>
            <person name="Devos D.P."/>
            <person name="Kaster A.-K."/>
            <person name="Ovreas L."/>
            <person name="Rohde M."/>
            <person name="Galperin M.Y."/>
            <person name="Jogler C."/>
        </authorList>
    </citation>
    <scope>NUCLEOTIDE SEQUENCE [LARGE SCALE GENOMIC DNA]</scope>
    <source>
        <strain evidence="4 5">CA12</strain>
    </source>
</reference>
<dbReference type="Proteomes" id="UP000318741">
    <property type="component" value="Chromosome"/>
</dbReference>
<keyword evidence="2" id="KW-1133">Transmembrane helix</keyword>
<proteinExistence type="predicted"/>
<dbReference type="RefSeq" id="WP_145358476.1">
    <property type="nucleotide sequence ID" value="NZ_CP036265.1"/>
</dbReference>
<dbReference type="Pfam" id="PF07596">
    <property type="entry name" value="SBP_bac_10"/>
    <property type="match status" value="1"/>
</dbReference>
<dbReference type="InterPro" id="IPR011453">
    <property type="entry name" value="DUF1559"/>
</dbReference>
<keyword evidence="2" id="KW-0472">Membrane</keyword>
<dbReference type="PANTHER" id="PTHR30093:SF2">
    <property type="entry name" value="TYPE II SECRETION SYSTEM PROTEIN H"/>
    <property type="match status" value="1"/>
</dbReference>
<keyword evidence="5" id="KW-1185">Reference proteome</keyword>
<feature type="transmembrane region" description="Helical" evidence="2">
    <location>
        <begin position="83"/>
        <end position="103"/>
    </location>
</feature>
<dbReference type="KEGG" id="acaf:CA12_16500"/>
<evidence type="ECO:0000259" key="3">
    <source>
        <dbReference type="Pfam" id="PF07596"/>
    </source>
</evidence>
<accession>A0A517P896</accession>
<dbReference type="EMBL" id="CP036265">
    <property type="protein sequence ID" value="QDT15565.1"/>
    <property type="molecule type" value="Genomic_DNA"/>
</dbReference>
<gene>
    <name evidence="4" type="ORF">CA12_16500</name>
</gene>
<evidence type="ECO:0000313" key="5">
    <source>
        <dbReference type="Proteomes" id="UP000318741"/>
    </source>
</evidence>
<organism evidence="4 5">
    <name type="scientific">Alienimonas californiensis</name>
    <dbReference type="NCBI Taxonomy" id="2527989"/>
    <lineage>
        <taxon>Bacteria</taxon>
        <taxon>Pseudomonadati</taxon>
        <taxon>Planctomycetota</taxon>
        <taxon>Planctomycetia</taxon>
        <taxon>Planctomycetales</taxon>
        <taxon>Planctomycetaceae</taxon>
        <taxon>Alienimonas</taxon>
    </lineage>
</organism>
<feature type="transmembrane region" description="Helical" evidence="2">
    <location>
        <begin position="124"/>
        <end position="145"/>
    </location>
</feature>
<dbReference type="PANTHER" id="PTHR30093">
    <property type="entry name" value="GENERAL SECRETION PATHWAY PROTEIN G"/>
    <property type="match status" value="1"/>
</dbReference>
<feature type="region of interest" description="Disordered" evidence="1">
    <location>
        <begin position="1"/>
        <end position="21"/>
    </location>
</feature>
<keyword evidence="2" id="KW-0812">Transmembrane</keyword>
<name>A0A517P896_9PLAN</name>
<feature type="domain" description="DUF1559" evidence="3">
    <location>
        <begin position="165"/>
        <end position="298"/>
    </location>
</feature>
<dbReference type="AlphaFoldDB" id="A0A517P896"/>
<evidence type="ECO:0000256" key="1">
    <source>
        <dbReference type="SAM" id="MobiDB-lite"/>
    </source>
</evidence>
<evidence type="ECO:0000256" key="2">
    <source>
        <dbReference type="SAM" id="Phobius"/>
    </source>
</evidence>